<evidence type="ECO:0000256" key="1">
    <source>
        <dbReference type="ARBA" id="ARBA00004123"/>
    </source>
</evidence>
<keyword evidence="4" id="KW-0804">Transcription</keyword>
<dbReference type="GO" id="GO:0008270">
    <property type="term" value="F:zinc ion binding"/>
    <property type="evidence" value="ECO:0007669"/>
    <property type="project" value="InterPro"/>
</dbReference>
<dbReference type="OrthoDB" id="39175at2759"/>
<evidence type="ECO:0000256" key="6">
    <source>
        <dbReference type="SAM" id="MobiDB-lite"/>
    </source>
</evidence>
<dbReference type="Proteomes" id="UP001150925">
    <property type="component" value="Unassembled WGS sequence"/>
</dbReference>
<feature type="compositionally biased region" description="Polar residues" evidence="6">
    <location>
        <begin position="1"/>
        <end position="12"/>
    </location>
</feature>
<accession>A0A9W8APG9</accession>
<protein>
    <recommendedName>
        <fullName evidence="7">Zn(2)-C6 fungal-type domain-containing protein</fullName>
    </recommendedName>
</protein>
<keyword evidence="9" id="KW-1185">Reference proteome</keyword>
<sequence>MTPTSLGPSPTSLEGKPTNHQYRPHHHATDSSVPQGTTAHQRITQPYPQGSTSTEPQKKKRQTQACEYCRQKKIKCNSSRPTCDNCKKRGLTCQYSNQNGKRIQRQGLFENLEKRLENMERLIEPLKPNECTP</sequence>
<comment type="subcellular location">
    <subcellularLocation>
        <location evidence="1">Nucleus</location>
    </subcellularLocation>
</comment>
<keyword evidence="2" id="KW-0479">Metal-binding</keyword>
<organism evidence="8 9">
    <name type="scientific">Dispira parvispora</name>
    <dbReference type="NCBI Taxonomy" id="1520584"/>
    <lineage>
        <taxon>Eukaryota</taxon>
        <taxon>Fungi</taxon>
        <taxon>Fungi incertae sedis</taxon>
        <taxon>Zoopagomycota</taxon>
        <taxon>Kickxellomycotina</taxon>
        <taxon>Dimargaritomycetes</taxon>
        <taxon>Dimargaritales</taxon>
        <taxon>Dimargaritaceae</taxon>
        <taxon>Dispira</taxon>
    </lineage>
</organism>
<dbReference type="InterPro" id="IPR001138">
    <property type="entry name" value="Zn2Cys6_DnaBD"/>
</dbReference>
<dbReference type="SUPFAM" id="SSF57701">
    <property type="entry name" value="Zn2/Cys6 DNA-binding domain"/>
    <property type="match status" value="1"/>
</dbReference>
<dbReference type="PRINTS" id="PR00755">
    <property type="entry name" value="AFLATOXINBRP"/>
</dbReference>
<dbReference type="GO" id="GO:0005634">
    <property type="term" value="C:nucleus"/>
    <property type="evidence" value="ECO:0007669"/>
    <property type="project" value="UniProtKB-SubCell"/>
</dbReference>
<dbReference type="AlphaFoldDB" id="A0A9W8APG9"/>
<evidence type="ECO:0000256" key="5">
    <source>
        <dbReference type="ARBA" id="ARBA00023242"/>
    </source>
</evidence>
<dbReference type="EMBL" id="JANBPY010003214">
    <property type="protein sequence ID" value="KAJ1952395.1"/>
    <property type="molecule type" value="Genomic_DNA"/>
</dbReference>
<dbReference type="PROSITE" id="PS50048">
    <property type="entry name" value="ZN2_CY6_FUNGAL_2"/>
    <property type="match status" value="1"/>
</dbReference>
<dbReference type="PANTHER" id="PTHR47338">
    <property type="entry name" value="ZN(II)2CYS6 TRANSCRIPTION FACTOR (EUROFUNG)-RELATED"/>
    <property type="match status" value="1"/>
</dbReference>
<keyword evidence="5" id="KW-0539">Nucleus</keyword>
<feature type="non-terminal residue" evidence="8">
    <location>
        <position position="133"/>
    </location>
</feature>
<evidence type="ECO:0000256" key="4">
    <source>
        <dbReference type="ARBA" id="ARBA00023163"/>
    </source>
</evidence>
<feature type="region of interest" description="Disordered" evidence="6">
    <location>
        <begin position="1"/>
        <end position="64"/>
    </location>
</feature>
<dbReference type="GO" id="GO:0000981">
    <property type="term" value="F:DNA-binding transcription factor activity, RNA polymerase II-specific"/>
    <property type="evidence" value="ECO:0007669"/>
    <property type="project" value="InterPro"/>
</dbReference>
<evidence type="ECO:0000256" key="3">
    <source>
        <dbReference type="ARBA" id="ARBA00023015"/>
    </source>
</evidence>
<dbReference type="Pfam" id="PF00172">
    <property type="entry name" value="Zn_clus"/>
    <property type="match status" value="1"/>
</dbReference>
<evidence type="ECO:0000313" key="8">
    <source>
        <dbReference type="EMBL" id="KAJ1952395.1"/>
    </source>
</evidence>
<reference evidence="8" key="1">
    <citation type="submission" date="2022-07" db="EMBL/GenBank/DDBJ databases">
        <title>Phylogenomic reconstructions and comparative analyses of Kickxellomycotina fungi.</title>
        <authorList>
            <person name="Reynolds N.K."/>
            <person name="Stajich J.E."/>
            <person name="Barry K."/>
            <person name="Grigoriev I.V."/>
            <person name="Crous P."/>
            <person name="Smith M.E."/>
        </authorList>
    </citation>
    <scope>NUCLEOTIDE SEQUENCE</scope>
    <source>
        <strain evidence="8">RSA 1196</strain>
    </source>
</reference>
<evidence type="ECO:0000256" key="2">
    <source>
        <dbReference type="ARBA" id="ARBA00022723"/>
    </source>
</evidence>
<proteinExistence type="predicted"/>
<dbReference type="InterPro" id="IPR050815">
    <property type="entry name" value="TF_fung"/>
</dbReference>
<evidence type="ECO:0000259" key="7">
    <source>
        <dbReference type="PROSITE" id="PS50048"/>
    </source>
</evidence>
<feature type="domain" description="Zn(2)-C6 fungal-type" evidence="7">
    <location>
        <begin position="65"/>
        <end position="95"/>
    </location>
</feature>
<dbReference type="Gene3D" id="4.10.240.10">
    <property type="entry name" value="Zn(2)-C6 fungal-type DNA-binding domain"/>
    <property type="match status" value="1"/>
</dbReference>
<evidence type="ECO:0000313" key="9">
    <source>
        <dbReference type="Proteomes" id="UP001150925"/>
    </source>
</evidence>
<dbReference type="SMART" id="SM00066">
    <property type="entry name" value="GAL4"/>
    <property type="match status" value="1"/>
</dbReference>
<dbReference type="PANTHER" id="PTHR47338:SF5">
    <property type="entry name" value="ZN(II)2CYS6 TRANSCRIPTION FACTOR (EUROFUNG)"/>
    <property type="match status" value="1"/>
</dbReference>
<keyword evidence="3" id="KW-0805">Transcription regulation</keyword>
<dbReference type="InterPro" id="IPR036864">
    <property type="entry name" value="Zn2-C6_fun-type_DNA-bd_sf"/>
</dbReference>
<gene>
    <name evidence="8" type="ORF">IWQ62_006234</name>
</gene>
<name>A0A9W8APG9_9FUNG</name>
<feature type="compositionally biased region" description="Polar residues" evidence="6">
    <location>
        <begin position="30"/>
        <end position="55"/>
    </location>
</feature>
<dbReference type="PROSITE" id="PS00463">
    <property type="entry name" value="ZN2_CY6_FUNGAL_1"/>
    <property type="match status" value="1"/>
</dbReference>
<comment type="caution">
    <text evidence="8">The sequence shown here is derived from an EMBL/GenBank/DDBJ whole genome shotgun (WGS) entry which is preliminary data.</text>
</comment>
<dbReference type="CDD" id="cd00067">
    <property type="entry name" value="GAL4"/>
    <property type="match status" value="1"/>
</dbReference>